<evidence type="ECO:0000256" key="5">
    <source>
        <dbReference type="ARBA" id="ARBA00017036"/>
    </source>
</evidence>
<evidence type="ECO:0000256" key="8">
    <source>
        <dbReference type="ARBA" id="ARBA00022927"/>
    </source>
</evidence>
<dbReference type="PANTHER" id="PTHR31196">
    <property type="entry name" value="RNA POLYMERASE II NUCLEAR LOCALIZATION PROTEIN SLC7A6OS-RELATED"/>
    <property type="match status" value="1"/>
</dbReference>
<dbReference type="GO" id="GO:0032502">
    <property type="term" value="P:developmental process"/>
    <property type="evidence" value="ECO:0007669"/>
    <property type="project" value="TreeGrafter"/>
</dbReference>
<keyword evidence="6" id="KW-0813">Transport</keyword>
<keyword evidence="7" id="KW-0963">Cytoplasm</keyword>
<protein>
    <recommendedName>
        <fullName evidence="5">Probable RNA polymerase II nuclear localization protein SLC7A6OS</fullName>
    </recommendedName>
</protein>
<name>A0A023G1N1_AMBPA</name>
<dbReference type="PANTHER" id="PTHR31196:SF2">
    <property type="entry name" value="RNA POLYMERASE II NUCLEAR LOCALIZATION PROTEIN SLC7A6OS-RELATED"/>
    <property type="match status" value="1"/>
</dbReference>
<keyword evidence="9" id="KW-0539">Nucleus</keyword>
<dbReference type="InterPro" id="IPR013883">
    <property type="entry name" value="TF_Iwr1_dom"/>
</dbReference>
<feature type="domain" description="Transcription factor Iwr1" evidence="10">
    <location>
        <begin position="217"/>
        <end position="253"/>
    </location>
</feature>
<evidence type="ECO:0000256" key="4">
    <source>
        <dbReference type="ARBA" id="ARBA00010218"/>
    </source>
</evidence>
<dbReference type="GO" id="GO:0005634">
    <property type="term" value="C:nucleus"/>
    <property type="evidence" value="ECO:0007669"/>
    <property type="project" value="UniProtKB-SubCell"/>
</dbReference>
<evidence type="ECO:0000259" key="10">
    <source>
        <dbReference type="Pfam" id="PF08574"/>
    </source>
</evidence>
<dbReference type="AlphaFoldDB" id="A0A023G1N1"/>
<accession>A0A023G1N1</accession>
<comment type="subcellular location">
    <subcellularLocation>
        <location evidence="3">Cytoplasm</location>
    </subcellularLocation>
    <subcellularLocation>
        <location evidence="2">Nucleus</location>
    </subcellularLocation>
</comment>
<dbReference type="InterPro" id="IPR040218">
    <property type="entry name" value="SLC7A6OS"/>
</dbReference>
<evidence type="ECO:0000256" key="2">
    <source>
        <dbReference type="ARBA" id="ARBA00004123"/>
    </source>
</evidence>
<comment type="function">
    <text evidence="1">Directs RNA polymerase II nuclear import.</text>
</comment>
<evidence type="ECO:0000313" key="11">
    <source>
        <dbReference type="EMBL" id="JAC26933.1"/>
    </source>
</evidence>
<proteinExistence type="evidence at transcript level"/>
<evidence type="ECO:0000256" key="9">
    <source>
        <dbReference type="ARBA" id="ARBA00023242"/>
    </source>
</evidence>
<reference evidence="11" key="1">
    <citation type="submission" date="2014-03" db="EMBL/GenBank/DDBJ databases">
        <title>The sialotranscriptome of Amblyomma triste, Amblyomma parvum and Amblyomma cajennense ticks, uncovered by 454-based RNA-seq.</title>
        <authorList>
            <person name="Garcia G.R."/>
            <person name="Gardinassi L.G."/>
            <person name="Ribeiro J.M."/>
            <person name="Anatrielo E."/>
            <person name="Ferreira B.R."/>
            <person name="Moreira H.N."/>
            <person name="Mafra C."/>
            <person name="Olegario M.M."/>
            <person name="Szabo P.J."/>
            <person name="Miranda-Santos I.K."/>
            <person name="Maruyama S.R."/>
        </authorList>
    </citation>
    <scope>NUCLEOTIDE SEQUENCE</scope>
    <source>
        <strain evidence="11">Araguapaz</strain>
        <tissue evidence="11">Salivary glands</tissue>
    </source>
</reference>
<evidence type="ECO:0000256" key="3">
    <source>
        <dbReference type="ARBA" id="ARBA00004496"/>
    </source>
</evidence>
<dbReference type="GO" id="GO:0015031">
    <property type="term" value="P:protein transport"/>
    <property type="evidence" value="ECO:0007669"/>
    <property type="project" value="UniProtKB-KW"/>
</dbReference>
<dbReference type="EMBL" id="GBBL01000387">
    <property type="protein sequence ID" value="JAC26933.1"/>
    <property type="molecule type" value="mRNA"/>
</dbReference>
<comment type="similarity">
    <text evidence="4">Belongs to the IWR1/SLC7A6OS family.</text>
</comment>
<dbReference type="GO" id="GO:0005737">
    <property type="term" value="C:cytoplasm"/>
    <property type="evidence" value="ECO:0007669"/>
    <property type="project" value="UniProtKB-SubCell"/>
</dbReference>
<sequence>MATALRLKRKAGEVAADTIVLAPKIARMVNDQAATNATVNYTFHYAGSFKNPDSAEAKEAIRRAKEANRLKQDPKLRPAVDVQSKLRDEYRTATKKKRFQSVLRHRAMLEEVYSEEIVDNDLNALRETTNGLFRLYDVLGEDTEPDQTKENAEPKEKETTSKITCNNVAMVRGTVKEPEKEKEILFDVYFSAAQFDLLREDEYSLFKLDGPEAIAAWPEYDSDSDLDVNTAVFDDDSDSNAEDNWRNDYPDEEYGNGLAFGGYYEEYGRNIMSGQMKGLRLNVDDDSEPDG</sequence>
<evidence type="ECO:0000256" key="1">
    <source>
        <dbReference type="ARBA" id="ARBA00003202"/>
    </source>
</evidence>
<evidence type="ECO:0000256" key="6">
    <source>
        <dbReference type="ARBA" id="ARBA00022448"/>
    </source>
</evidence>
<evidence type="ECO:0000256" key="7">
    <source>
        <dbReference type="ARBA" id="ARBA00022490"/>
    </source>
</evidence>
<keyword evidence="8" id="KW-0653">Protein transport</keyword>
<dbReference type="Pfam" id="PF08574">
    <property type="entry name" value="Iwr1"/>
    <property type="match status" value="1"/>
</dbReference>
<organism evidence="11">
    <name type="scientific">Amblyomma parvum</name>
    <name type="common">South American tick</name>
    <dbReference type="NCBI Taxonomy" id="251391"/>
    <lineage>
        <taxon>Eukaryota</taxon>
        <taxon>Metazoa</taxon>
        <taxon>Ecdysozoa</taxon>
        <taxon>Arthropoda</taxon>
        <taxon>Chelicerata</taxon>
        <taxon>Arachnida</taxon>
        <taxon>Acari</taxon>
        <taxon>Parasitiformes</taxon>
        <taxon>Ixodida</taxon>
        <taxon>Ixodoidea</taxon>
        <taxon>Ixodidae</taxon>
        <taxon>Amblyomminae</taxon>
        <taxon>Amblyomma</taxon>
    </lineage>
</organism>